<sequence>MVGWAASAALFYWDALFTPISAEGVKAMVTDGDKLAAMVMDAPVIDLLIYDNLLHRQEGCV</sequence>
<reference evidence="1 2" key="1">
    <citation type="submission" date="2020-01" db="EMBL/GenBank/DDBJ databases">
        <title>Genome sequence of Desulfovibrio aerotolerans DSM 16695(T).</title>
        <authorList>
            <person name="Karnachuk O."/>
            <person name="Avakyan M."/>
            <person name="Mardanov A."/>
            <person name="Kadnikov V."/>
            <person name="Ravin N."/>
        </authorList>
    </citation>
    <scope>NUCLEOTIDE SEQUENCE [LARGE SCALE GENOMIC DNA]</scope>
    <source>
        <strain evidence="1 2">DSM 16695</strain>
    </source>
</reference>
<dbReference type="OrthoDB" id="36723at213115"/>
<dbReference type="Proteomes" id="UP000482487">
    <property type="component" value="Unassembled WGS sequence"/>
</dbReference>
<name>A0A7C9MXI2_9BACT</name>
<accession>A0A7C9MXI2</accession>
<comment type="caution">
    <text evidence="1">The sequence shown here is derived from an EMBL/GenBank/DDBJ whole genome shotgun (WGS) entry which is preliminary data.</text>
</comment>
<dbReference type="AlphaFoldDB" id="A0A7C9MXI2"/>
<evidence type="ECO:0000313" key="2">
    <source>
        <dbReference type="Proteomes" id="UP000482487"/>
    </source>
</evidence>
<evidence type="ECO:0000313" key="1">
    <source>
        <dbReference type="EMBL" id="MYL85354.1"/>
    </source>
</evidence>
<organism evidence="1 2">
    <name type="scientific">Solidesulfovibrio aerotolerans</name>
    <dbReference type="NCBI Taxonomy" id="295255"/>
    <lineage>
        <taxon>Bacteria</taxon>
        <taxon>Pseudomonadati</taxon>
        <taxon>Thermodesulfobacteriota</taxon>
        <taxon>Desulfovibrionia</taxon>
        <taxon>Desulfovibrionales</taxon>
        <taxon>Desulfovibrionaceae</taxon>
        <taxon>Solidesulfovibrio</taxon>
    </lineage>
</organism>
<proteinExistence type="predicted"/>
<dbReference type="RefSeq" id="WP_160964231.1">
    <property type="nucleotide sequence ID" value="NZ_WVUD01000083.1"/>
</dbReference>
<protein>
    <submittedName>
        <fullName evidence="1">Uncharacterized protein</fullName>
    </submittedName>
</protein>
<dbReference type="EMBL" id="WVUD01000083">
    <property type="protein sequence ID" value="MYL85354.1"/>
    <property type="molecule type" value="Genomic_DNA"/>
</dbReference>
<gene>
    <name evidence="1" type="ORF">GTA51_19875</name>
</gene>
<keyword evidence="2" id="KW-1185">Reference proteome</keyword>